<dbReference type="OrthoDB" id="3219769at2759"/>
<dbReference type="EMBL" id="KL197723">
    <property type="protein sequence ID" value="KDQ56063.1"/>
    <property type="molecule type" value="Genomic_DNA"/>
</dbReference>
<dbReference type="Gene3D" id="3.80.10.10">
    <property type="entry name" value="Ribonuclease Inhibitor"/>
    <property type="match status" value="1"/>
</dbReference>
<organism evidence="1 2">
    <name type="scientific">Jaapia argillacea MUCL 33604</name>
    <dbReference type="NCBI Taxonomy" id="933084"/>
    <lineage>
        <taxon>Eukaryota</taxon>
        <taxon>Fungi</taxon>
        <taxon>Dikarya</taxon>
        <taxon>Basidiomycota</taxon>
        <taxon>Agaricomycotina</taxon>
        <taxon>Agaricomycetes</taxon>
        <taxon>Agaricomycetidae</taxon>
        <taxon>Jaapiales</taxon>
        <taxon>Jaapiaceae</taxon>
        <taxon>Jaapia</taxon>
    </lineage>
</organism>
<keyword evidence="2" id="KW-1185">Reference proteome</keyword>
<evidence type="ECO:0008006" key="3">
    <source>
        <dbReference type="Google" id="ProtNLM"/>
    </source>
</evidence>
<name>A0A067PMP0_9AGAM</name>
<evidence type="ECO:0000313" key="1">
    <source>
        <dbReference type="EMBL" id="KDQ56063.1"/>
    </source>
</evidence>
<dbReference type="InterPro" id="IPR032675">
    <property type="entry name" value="LRR_dom_sf"/>
</dbReference>
<sequence>MSSFCHRRAAVVPPIEKVPIELLGAIFVAGHRSQCLAFEGGWNFSFRSTISLVSRGFREVAIQTPGLWGDILLSVGHYDDDDHTERPPMEYLEMCLRRSSNIQLQIFAARLCDKCHNGDNSCPRLDRCMELIAPHLTRIQAIALVVNTMEVPDNLFDHLRDVHVPAMETLYLHDEYDCLILDFPIFQGGAPRLSSLSIPAGLDVRLEAGPFLPLAAVTDLYLDGTFQTMTSDQLVTLTEATPQLRELSLSHPSVIVINRPEHQVPCIRLPNLTSLTLFGDASNFISHLHSPTVQHLCLSGYSIPRSVKIIASQRKFPALESLSMDQYYEQEPTIYTPELARSTPLLKDLHLPTDSTAANAFLAFLREPLPEDPTVPGCCSLPWPLLQSLRLSSVRPEPLRELLIARIQHGIPIQSLTVCDRSNQLPSGADGMEMVRWIEAQHAERSLVADRLAGWMRQHGMRDAGTGAGTETG</sequence>
<dbReference type="Proteomes" id="UP000027265">
    <property type="component" value="Unassembled WGS sequence"/>
</dbReference>
<protein>
    <recommendedName>
        <fullName evidence="3">F-box domain-containing protein</fullName>
    </recommendedName>
</protein>
<accession>A0A067PMP0</accession>
<dbReference type="HOGENOM" id="CLU_020999_3_1_1"/>
<dbReference type="AlphaFoldDB" id="A0A067PMP0"/>
<reference evidence="2" key="1">
    <citation type="journal article" date="2014" name="Proc. Natl. Acad. Sci. U.S.A.">
        <title>Extensive sampling of basidiomycete genomes demonstrates inadequacy of the white-rot/brown-rot paradigm for wood decay fungi.</title>
        <authorList>
            <person name="Riley R."/>
            <person name="Salamov A.A."/>
            <person name="Brown D.W."/>
            <person name="Nagy L.G."/>
            <person name="Floudas D."/>
            <person name="Held B.W."/>
            <person name="Levasseur A."/>
            <person name="Lombard V."/>
            <person name="Morin E."/>
            <person name="Otillar R."/>
            <person name="Lindquist E.A."/>
            <person name="Sun H."/>
            <person name="LaButti K.M."/>
            <person name="Schmutz J."/>
            <person name="Jabbour D."/>
            <person name="Luo H."/>
            <person name="Baker S.E."/>
            <person name="Pisabarro A.G."/>
            <person name="Walton J.D."/>
            <person name="Blanchette R.A."/>
            <person name="Henrissat B."/>
            <person name="Martin F."/>
            <person name="Cullen D."/>
            <person name="Hibbett D.S."/>
            <person name="Grigoriev I.V."/>
        </authorList>
    </citation>
    <scope>NUCLEOTIDE SEQUENCE [LARGE SCALE GENOMIC DNA]</scope>
    <source>
        <strain evidence="2">MUCL 33604</strain>
    </source>
</reference>
<dbReference type="SUPFAM" id="SSF52047">
    <property type="entry name" value="RNI-like"/>
    <property type="match status" value="1"/>
</dbReference>
<dbReference type="InParanoid" id="A0A067PMP0"/>
<evidence type="ECO:0000313" key="2">
    <source>
        <dbReference type="Proteomes" id="UP000027265"/>
    </source>
</evidence>
<gene>
    <name evidence="1" type="ORF">JAAARDRAFT_319740</name>
</gene>
<proteinExistence type="predicted"/>